<dbReference type="InterPro" id="IPR027417">
    <property type="entry name" value="P-loop_NTPase"/>
</dbReference>
<dbReference type="InterPro" id="IPR047610">
    <property type="entry name" value="ImuA_translesion"/>
</dbReference>
<dbReference type="Proteomes" id="UP000187012">
    <property type="component" value="Unassembled WGS sequence"/>
</dbReference>
<dbReference type="RefSeq" id="WP_094779921.1">
    <property type="nucleotide sequence ID" value="NZ_CYGX02000027.1"/>
</dbReference>
<dbReference type="NCBIfam" id="NF033429">
    <property type="entry name" value="ImuA_translesion"/>
    <property type="match status" value="1"/>
</dbReference>
<dbReference type="Gene3D" id="3.40.50.300">
    <property type="entry name" value="P-loop containing nucleotide triphosphate hydrolases"/>
    <property type="match status" value="1"/>
</dbReference>
<name>A0A1N7RZV9_9BURK</name>
<evidence type="ECO:0000313" key="1">
    <source>
        <dbReference type="EMBL" id="SIT40616.1"/>
    </source>
</evidence>
<dbReference type="SUPFAM" id="SSF52540">
    <property type="entry name" value="P-loop containing nucleoside triphosphate hydrolases"/>
    <property type="match status" value="1"/>
</dbReference>
<protein>
    <submittedName>
        <fullName evidence="1">Uncharacterized protein</fullName>
    </submittedName>
</protein>
<dbReference type="EMBL" id="CYGX02000027">
    <property type="protein sequence ID" value="SIT40616.1"/>
    <property type="molecule type" value="Genomic_DNA"/>
</dbReference>
<evidence type="ECO:0000313" key="2">
    <source>
        <dbReference type="Proteomes" id="UP000187012"/>
    </source>
</evidence>
<gene>
    <name evidence="1" type="ORF">BN2475_270004</name>
</gene>
<dbReference type="InterPro" id="IPR017166">
    <property type="entry name" value="UCP037290"/>
</dbReference>
<reference evidence="1 2" key="1">
    <citation type="submission" date="2016-12" db="EMBL/GenBank/DDBJ databases">
        <authorList>
            <person name="Song W.-J."/>
            <person name="Kurnit D.M."/>
        </authorList>
    </citation>
    <scope>NUCLEOTIDE SEQUENCE [LARGE SCALE GENOMIC DNA]</scope>
    <source>
        <strain evidence="1 2">STM7296</strain>
    </source>
</reference>
<keyword evidence="2" id="KW-1185">Reference proteome</keyword>
<dbReference type="PIRSF" id="PIRSF037290">
    <property type="entry name" value="UCP037290"/>
    <property type="match status" value="1"/>
</dbReference>
<dbReference type="STRING" id="1247936.BN2475_270004"/>
<dbReference type="AlphaFoldDB" id="A0A1N7RZV9"/>
<sequence>MNTARAPLPESIHPSLWRASQLARGRLSTVETGYPALSRELPSGGWPLGALTEVLPQASGSGEMRLLAPALASLKEPIVLVEPPCEPCGQGLAYSGIPAGQVLLLRAKRSSDQLWATEQILKASTCGAVLLWLTHARADALRRLLLAARSSTSLFFVFRPIREATDASPAELRITVRTAERGVSLDIVKRKGSKFEGELTVNLQPGAALMSLHGRQRRSVTPAKSPTTEVAFAN</sequence>
<dbReference type="OrthoDB" id="9811176at2"/>
<accession>A0A1N7RZV9</accession>
<proteinExistence type="predicted"/>
<organism evidence="1 2">
    <name type="scientific">Paraburkholderia ribeironis</name>
    <dbReference type="NCBI Taxonomy" id="1247936"/>
    <lineage>
        <taxon>Bacteria</taxon>
        <taxon>Pseudomonadati</taxon>
        <taxon>Pseudomonadota</taxon>
        <taxon>Betaproteobacteria</taxon>
        <taxon>Burkholderiales</taxon>
        <taxon>Burkholderiaceae</taxon>
        <taxon>Paraburkholderia</taxon>
    </lineage>
</organism>